<dbReference type="PROSITE" id="PS50994">
    <property type="entry name" value="INTEGRASE"/>
    <property type="match status" value="1"/>
</dbReference>
<dbReference type="Pfam" id="PF24626">
    <property type="entry name" value="SH3_Tf2-1"/>
    <property type="match status" value="1"/>
</dbReference>
<dbReference type="OrthoDB" id="1738613at2759"/>
<dbReference type="SUPFAM" id="SSF56672">
    <property type="entry name" value="DNA/RNA polymerases"/>
    <property type="match status" value="1"/>
</dbReference>
<dbReference type="GO" id="GO:0003964">
    <property type="term" value="F:RNA-directed DNA polymerase activity"/>
    <property type="evidence" value="ECO:0007669"/>
    <property type="project" value="UniProtKB-KW"/>
</dbReference>
<reference evidence="3 4" key="1">
    <citation type="journal article" date="2017" name="Nature">
        <title>The Apostasia genome and the evolution of orchids.</title>
        <authorList>
            <person name="Zhang G.Q."/>
            <person name="Liu K.W."/>
            <person name="Li Z."/>
            <person name="Lohaus R."/>
            <person name="Hsiao Y.Y."/>
            <person name="Niu S.C."/>
            <person name="Wang J.Y."/>
            <person name="Lin Y.C."/>
            <person name="Xu Q."/>
            <person name="Chen L.J."/>
            <person name="Yoshida K."/>
            <person name="Fujiwara S."/>
            <person name="Wang Z.W."/>
            <person name="Zhang Y.Q."/>
            <person name="Mitsuda N."/>
            <person name="Wang M."/>
            <person name="Liu G.H."/>
            <person name="Pecoraro L."/>
            <person name="Huang H.X."/>
            <person name="Xiao X.J."/>
            <person name="Lin M."/>
            <person name="Wu X.Y."/>
            <person name="Wu W.L."/>
            <person name="Chen Y.Y."/>
            <person name="Chang S.B."/>
            <person name="Sakamoto S."/>
            <person name="Ohme-Takagi M."/>
            <person name="Yagi M."/>
            <person name="Zeng S.J."/>
            <person name="Shen C.Y."/>
            <person name="Yeh C.M."/>
            <person name="Luo Y.B."/>
            <person name="Tsai W.C."/>
            <person name="Van de Peer Y."/>
            <person name="Liu Z.J."/>
        </authorList>
    </citation>
    <scope>NUCLEOTIDE SEQUENCE [LARGE SCALE GENOMIC DNA]</scope>
    <source>
        <strain evidence="4">cv. Shenzhen</strain>
        <tissue evidence="3">Stem</tissue>
    </source>
</reference>
<protein>
    <submittedName>
        <fullName evidence="3">RNA-directed DNA polymerase like</fullName>
    </submittedName>
</protein>
<feature type="domain" description="Integrase catalytic" evidence="2">
    <location>
        <begin position="1"/>
        <end position="168"/>
    </location>
</feature>
<evidence type="ECO:0000259" key="2">
    <source>
        <dbReference type="PROSITE" id="PS50994"/>
    </source>
</evidence>
<dbReference type="InterPro" id="IPR000477">
    <property type="entry name" value="RT_dom"/>
</dbReference>
<evidence type="ECO:0000259" key="1">
    <source>
        <dbReference type="PROSITE" id="PS50878"/>
    </source>
</evidence>
<name>A0A2I0AHB1_9ASPA</name>
<evidence type="ECO:0000313" key="4">
    <source>
        <dbReference type="Proteomes" id="UP000236161"/>
    </source>
</evidence>
<keyword evidence="4" id="KW-1185">Reference proteome</keyword>
<dbReference type="SUPFAM" id="SSF53098">
    <property type="entry name" value="Ribonuclease H-like"/>
    <property type="match status" value="1"/>
</dbReference>
<dbReference type="InterPro" id="IPR012337">
    <property type="entry name" value="RNaseH-like_sf"/>
</dbReference>
<dbReference type="GO" id="GO:0015074">
    <property type="term" value="P:DNA integration"/>
    <property type="evidence" value="ECO:0007669"/>
    <property type="project" value="InterPro"/>
</dbReference>
<dbReference type="AlphaFoldDB" id="A0A2I0AHB1"/>
<dbReference type="InterPro" id="IPR001584">
    <property type="entry name" value="Integrase_cat-core"/>
</dbReference>
<keyword evidence="3" id="KW-0548">Nucleotidyltransferase</keyword>
<proteinExistence type="predicted"/>
<dbReference type="Gene3D" id="3.30.70.270">
    <property type="match status" value="1"/>
</dbReference>
<sequence>MPFGLTNAPAVFMDLMNRIFQSYLDKFIIVFIDDILIYSSSEEEHEEHLKIALTTLRDKKLYVKLSKLKCEIFTDHNSLKYIFTQKELNLRQRRKVMGMKLSFSTAYHPKTDGQSERTIQTREDMLKACAMDFGENWKKYLPLVEFLYNISYHTSIRMALYEALYGRKCRSPLYWDEVGERRMLGPEIIKVTLQKIKIIRERLFAAQSRQKAYADTRRQDICFESGERVFLKVSPRKGIYRFGIKGKLKPKYIGPFEIIRQVGETTYELASPPKLAGIHNIFHISSLRKYVADPNHVLKYEPLNI</sequence>
<organism evidence="3 4">
    <name type="scientific">Apostasia shenzhenica</name>
    <dbReference type="NCBI Taxonomy" id="1088818"/>
    <lineage>
        <taxon>Eukaryota</taxon>
        <taxon>Viridiplantae</taxon>
        <taxon>Streptophyta</taxon>
        <taxon>Embryophyta</taxon>
        <taxon>Tracheophyta</taxon>
        <taxon>Spermatophyta</taxon>
        <taxon>Magnoliopsida</taxon>
        <taxon>Liliopsida</taxon>
        <taxon>Asparagales</taxon>
        <taxon>Orchidaceae</taxon>
        <taxon>Apostasioideae</taxon>
        <taxon>Apostasia</taxon>
    </lineage>
</organism>
<dbReference type="PANTHER" id="PTHR45835">
    <property type="entry name" value="YALI0A06105P"/>
    <property type="match status" value="1"/>
</dbReference>
<accession>A0A2I0AHB1</accession>
<feature type="domain" description="Reverse transcriptase" evidence="1">
    <location>
        <begin position="1"/>
        <end position="101"/>
    </location>
</feature>
<dbReference type="PANTHER" id="PTHR45835:SF99">
    <property type="entry name" value="CHROMO DOMAIN-CONTAINING PROTEIN-RELATED"/>
    <property type="match status" value="1"/>
</dbReference>
<dbReference type="Pfam" id="PF00078">
    <property type="entry name" value="RVT_1"/>
    <property type="match status" value="1"/>
</dbReference>
<keyword evidence="3" id="KW-0808">Transferase</keyword>
<dbReference type="Proteomes" id="UP000236161">
    <property type="component" value="Unassembled WGS sequence"/>
</dbReference>
<dbReference type="InterPro" id="IPR056924">
    <property type="entry name" value="SH3_Tf2-1"/>
</dbReference>
<keyword evidence="3" id="KW-0695">RNA-directed DNA polymerase</keyword>
<dbReference type="PROSITE" id="PS50878">
    <property type="entry name" value="RT_POL"/>
    <property type="match status" value="1"/>
</dbReference>
<dbReference type="InterPro" id="IPR043502">
    <property type="entry name" value="DNA/RNA_pol_sf"/>
</dbReference>
<gene>
    <name evidence="3" type="ORF">AXF42_Ash000730</name>
</gene>
<dbReference type="InterPro" id="IPR043128">
    <property type="entry name" value="Rev_trsase/Diguanyl_cyclase"/>
</dbReference>
<evidence type="ECO:0000313" key="3">
    <source>
        <dbReference type="EMBL" id="PKA54895.1"/>
    </source>
</evidence>
<dbReference type="EMBL" id="KZ451982">
    <property type="protein sequence ID" value="PKA54895.1"/>
    <property type="molecule type" value="Genomic_DNA"/>
</dbReference>